<sequence>MKQSHPHVSLEELCDLFGVTRQAYYEAAVQEKKTSVAHMLVLRLVSDLRRDMPLLGTRKLFYLLQPELEQHQIKMGRDQLFDLLGFHGLLIRRRKRMVKTTDSYHWLKKYPNRIKDIIVDGPEQLWVSDITYIRTVNGFSYLSLVTDAYSRKVVGFSLYPTLEAVGCVLALKMALKNRKRGSGPTLIHHSDRGIQYCSADYIALLEADQIAISMTQSGSPYDNALAERVNGIIKNEFFSQKIHQNHQQAEEEIARAVAHYNQKRPHASVDYLTPESAHLQIGILKKRWKSYRRRPSAKQNEPTESVID</sequence>
<reference evidence="2 3" key="1">
    <citation type="submission" date="2020-04" db="EMBL/GenBank/DDBJ databases">
        <title>Genome sequencing of novel species.</title>
        <authorList>
            <person name="Heo J."/>
            <person name="Kim S.-J."/>
            <person name="Kim J.-S."/>
            <person name="Hong S.-B."/>
            <person name="Kwon S.-W."/>
        </authorList>
    </citation>
    <scope>NUCLEOTIDE SEQUENCE [LARGE SCALE GENOMIC DNA]</scope>
    <source>
        <strain evidence="2 3">CJU-R4</strain>
        <plasmid evidence="2 3">unnamed1</plasmid>
    </source>
</reference>
<dbReference type="PROSITE" id="PS50994">
    <property type="entry name" value="INTEGRASE"/>
    <property type="match status" value="1"/>
</dbReference>
<keyword evidence="2" id="KW-0614">Plasmid</keyword>
<dbReference type="InterPro" id="IPR012337">
    <property type="entry name" value="RNaseH-like_sf"/>
</dbReference>
<keyword evidence="3" id="KW-1185">Reference proteome</keyword>
<geneLocation type="plasmid" evidence="2 3">
    <name>unnamed1</name>
</geneLocation>
<dbReference type="SUPFAM" id="SSF53098">
    <property type="entry name" value="Ribonuclease H-like"/>
    <property type="match status" value="1"/>
</dbReference>
<accession>A0A7L5DSQ1</accession>
<proteinExistence type="predicted"/>
<evidence type="ECO:0000313" key="3">
    <source>
        <dbReference type="Proteomes" id="UP000501128"/>
    </source>
</evidence>
<evidence type="ECO:0000259" key="1">
    <source>
        <dbReference type="PROSITE" id="PS50994"/>
    </source>
</evidence>
<gene>
    <name evidence="2" type="ORF">HH216_24385</name>
</gene>
<dbReference type="GO" id="GO:0015074">
    <property type="term" value="P:DNA integration"/>
    <property type="evidence" value="ECO:0007669"/>
    <property type="project" value="InterPro"/>
</dbReference>
<protein>
    <submittedName>
        <fullName evidence="2">IS3 family transposase</fullName>
    </submittedName>
</protein>
<dbReference type="PANTHER" id="PTHR46889:SF5">
    <property type="entry name" value="INTEGRASE PROTEIN"/>
    <property type="match status" value="1"/>
</dbReference>
<dbReference type="InterPro" id="IPR036397">
    <property type="entry name" value="RNaseH_sf"/>
</dbReference>
<organism evidence="2 3">
    <name type="scientific">Spirosoma rhododendri</name>
    <dbReference type="NCBI Taxonomy" id="2728024"/>
    <lineage>
        <taxon>Bacteria</taxon>
        <taxon>Pseudomonadati</taxon>
        <taxon>Bacteroidota</taxon>
        <taxon>Cytophagia</taxon>
        <taxon>Cytophagales</taxon>
        <taxon>Cytophagaceae</taxon>
        <taxon>Spirosoma</taxon>
    </lineage>
</organism>
<name>A0A7L5DSQ1_9BACT</name>
<dbReference type="GO" id="GO:0003676">
    <property type="term" value="F:nucleic acid binding"/>
    <property type="evidence" value="ECO:0007669"/>
    <property type="project" value="InterPro"/>
</dbReference>
<evidence type="ECO:0000313" key="2">
    <source>
        <dbReference type="EMBL" id="QJD81514.1"/>
    </source>
</evidence>
<dbReference type="NCBIfam" id="NF033516">
    <property type="entry name" value="transpos_IS3"/>
    <property type="match status" value="1"/>
</dbReference>
<dbReference type="InterPro" id="IPR048020">
    <property type="entry name" value="Transpos_IS3"/>
</dbReference>
<dbReference type="Proteomes" id="UP000501128">
    <property type="component" value="Plasmid unnamed1"/>
</dbReference>
<dbReference type="PANTHER" id="PTHR46889">
    <property type="entry name" value="TRANSPOSASE INSF FOR INSERTION SEQUENCE IS3B-RELATED"/>
    <property type="match status" value="1"/>
</dbReference>
<feature type="domain" description="Integrase catalytic" evidence="1">
    <location>
        <begin position="118"/>
        <end position="282"/>
    </location>
</feature>
<dbReference type="Pfam" id="PF13683">
    <property type="entry name" value="rve_3"/>
    <property type="match status" value="1"/>
</dbReference>
<dbReference type="AlphaFoldDB" id="A0A7L5DSQ1"/>
<dbReference type="InterPro" id="IPR001584">
    <property type="entry name" value="Integrase_cat-core"/>
</dbReference>
<dbReference type="KEGG" id="srho:HH216_24385"/>
<dbReference type="InterPro" id="IPR050900">
    <property type="entry name" value="Transposase_IS3/IS150/IS904"/>
</dbReference>
<dbReference type="Gene3D" id="3.30.420.10">
    <property type="entry name" value="Ribonuclease H-like superfamily/Ribonuclease H"/>
    <property type="match status" value="1"/>
</dbReference>
<dbReference type="EMBL" id="CP051678">
    <property type="protein sequence ID" value="QJD81514.1"/>
    <property type="molecule type" value="Genomic_DNA"/>
</dbReference>
<dbReference type="RefSeq" id="WP_169553532.1">
    <property type="nucleotide sequence ID" value="NZ_CP051678.1"/>
</dbReference>